<evidence type="ECO:0000256" key="1">
    <source>
        <dbReference type="SAM" id="MobiDB-lite"/>
    </source>
</evidence>
<dbReference type="KEGG" id="soe:110795312"/>
<evidence type="ECO:0008006" key="5">
    <source>
        <dbReference type="Google" id="ProtNLM"/>
    </source>
</evidence>
<dbReference type="GeneID" id="110795312"/>
<accession>A0A9R0IVQ5</accession>
<reference evidence="3" key="1">
    <citation type="journal article" date="2021" name="Nat. Commun.">
        <title>Genomic analyses provide insights into spinach domestication and the genetic basis of agronomic traits.</title>
        <authorList>
            <person name="Cai X."/>
            <person name="Sun X."/>
            <person name="Xu C."/>
            <person name="Sun H."/>
            <person name="Wang X."/>
            <person name="Ge C."/>
            <person name="Zhang Z."/>
            <person name="Wang Q."/>
            <person name="Fei Z."/>
            <person name="Jiao C."/>
            <person name="Wang Q."/>
        </authorList>
    </citation>
    <scope>NUCLEOTIDE SEQUENCE [LARGE SCALE GENOMIC DNA]</scope>
    <source>
        <strain evidence="3">cv. Varoflay</strain>
    </source>
</reference>
<dbReference type="RefSeq" id="XP_021856007.1">
    <property type="nucleotide sequence ID" value="XM_022000315.2"/>
</dbReference>
<evidence type="ECO:0000256" key="2">
    <source>
        <dbReference type="SAM" id="Phobius"/>
    </source>
</evidence>
<feature type="compositionally biased region" description="Gly residues" evidence="1">
    <location>
        <begin position="32"/>
        <end position="44"/>
    </location>
</feature>
<gene>
    <name evidence="4" type="primary">LOC110795312</name>
</gene>
<keyword evidence="2" id="KW-0472">Membrane</keyword>
<dbReference type="AlphaFoldDB" id="A0A9R0IVQ5"/>
<protein>
    <recommendedName>
        <fullName evidence="5">Transmembrane protein</fullName>
    </recommendedName>
</protein>
<keyword evidence="2" id="KW-0812">Transmembrane</keyword>
<proteinExistence type="predicted"/>
<sequence>MHRSSSNTRVADEYYRNSSSFFSSPSIDGDISGNGNGNGNGNGGNLPTYNPGSHPAKKEKSRLRSAENAIHLIPLVLVLCAVILWFFSNPVEVVSNKPGSVAARIEGLQVAGAVGIDGTQSTVHLELEEHDLLHRHQHQHNTIDRKRSM</sequence>
<feature type="transmembrane region" description="Helical" evidence="2">
    <location>
        <begin position="68"/>
        <end position="87"/>
    </location>
</feature>
<evidence type="ECO:0000313" key="4">
    <source>
        <dbReference type="RefSeq" id="XP_021856007.1"/>
    </source>
</evidence>
<keyword evidence="2" id="KW-1133">Transmembrane helix</keyword>
<keyword evidence="3" id="KW-1185">Reference proteome</keyword>
<name>A0A9R0IVQ5_SPIOL</name>
<reference evidence="4" key="2">
    <citation type="submission" date="2025-08" db="UniProtKB">
        <authorList>
            <consortium name="RefSeq"/>
        </authorList>
    </citation>
    <scope>IDENTIFICATION</scope>
    <source>
        <tissue evidence="4">Leaf</tissue>
    </source>
</reference>
<dbReference type="OrthoDB" id="1028093at2759"/>
<dbReference type="PANTHER" id="PTHR34189">
    <property type="entry name" value="TRANSMEMBRANE PROTEIN"/>
    <property type="match status" value="1"/>
</dbReference>
<evidence type="ECO:0000313" key="3">
    <source>
        <dbReference type="Proteomes" id="UP000813463"/>
    </source>
</evidence>
<feature type="region of interest" description="Disordered" evidence="1">
    <location>
        <begin position="26"/>
        <end position="64"/>
    </location>
</feature>
<dbReference type="Proteomes" id="UP000813463">
    <property type="component" value="Chromosome 6"/>
</dbReference>
<dbReference type="PANTHER" id="PTHR34189:SF13">
    <property type="entry name" value="TRANSMEMBRANE PROTEIN"/>
    <property type="match status" value="1"/>
</dbReference>
<organism evidence="3 4">
    <name type="scientific">Spinacia oleracea</name>
    <name type="common">Spinach</name>
    <dbReference type="NCBI Taxonomy" id="3562"/>
    <lineage>
        <taxon>Eukaryota</taxon>
        <taxon>Viridiplantae</taxon>
        <taxon>Streptophyta</taxon>
        <taxon>Embryophyta</taxon>
        <taxon>Tracheophyta</taxon>
        <taxon>Spermatophyta</taxon>
        <taxon>Magnoliopsida</taxon>
        <taxon>eudicotyledons</taxon>
        <taxon>Gunneridae</taxon>
        <taxon>Pentapetalae</taxon>
        <taxon>Caryophyllales</taxon>
        <taxon>Chenopodiaceae</taxon>
        <taxon>Chenopodioideae</taxon>
        <taxon>Anserineae</taxon>
        <taxon>Spinacia</taxon>
    </lineage>
</organism>